<dbReference type="PANTHER" id="PTHR30483">
    <property type="entry name" value="LEUCINE-SPECIFIC-BINDING PROTEIN"/>
    <property type="match status" value="1"/>
</dbReference>
<dbReference type="EMBL" id="BARU01034420">
    <property type="protein sequence ID" value="GAH63600.1"/>
    <property type="molecule type" value="Genomic_DNA"/>
</dbReference>
<dbReference type="InterPro" id="IPR051010">
    <property type="entry name" value="BCAA_transport"/>
</dbReference>
<keyword evidence="4" id="KW-0472">Membrane</keyword>
<proteinExistence type="predicted"/>
<comment type="caution">
    <text evidence="6">The sequence shown here is derived from an EMBL/GenBank/DDBJ whole genome shotgun (WGS) entry which is preliminary data.</text>
</comment>
<dbReference type="Pfam" id="PF01094">
    <property type="entry name" value="ANF_receptor"/>
    <property type="match status" value="1"/>
</dbReference>
<feature type="domain" description="Receptor ligand binding region" evidence="5">
    <location>
        <begin position="1"/>
        <end position="250"/>
    </location>
</feature>
<feature type="non-terminal residue" evidence="6">
    <location>
        <position position="251"/>
    </location>
</feature>
<comment type="subcellular location">
    <subcellularLocation>
        <location evidence="1">Membrane</location>
    </subcellularLocation>
</comment>
<dbReference type="PANTHER" id="PTHR30483:SF6">
    <property type="entry name" value="PERIPLASMIC BINDING PROTEIN OF ABC TRANSPORTER FOR NATURAL AMINO ACIDS"/>
    <property type="match status" value="1"/>
</dbReference>
<evidence type="ECO:0000313" key="6">
    <source>
        <dbReference type="EMBL" id="GAH63600.1"/>
    </source>
</evidence>
<evidence type="ECO:0000259" key="5">
    <source>
        <dbReference type="Pfam" id="PF01094"/>
    </source>
</evidence>
<keyword evidence="2" id="KW-0812">Transmembrane</keyword>
<reference evidence="6" key="1">
    <citation type="journal article" date="2014" name="Front. Microbiol.">
        <title>High frequency of phylogenetically diverse reductive dehalogenase-homologous genes in deep subseafloor sedimentary metagenomes.</title>
        <authorList>
            <person name="Kawai M."/>
            <person name="Futagami T."/>
            <person name="Toyoda A."/>
            <person name="Takaki Y."/>
            <person name="Nishi S."/>
            <person name="Hori S."/>
            <person name="Arai W."/>
            <person name="Tsubouchi T."/>
            <person name="Morono Y."/>
            <person name="Uchiyama I."/>
            <person name="Ito T."/>
            <person name="Fujiyama A."/>
            <person name="Inagaki F."/>
            <person name="Takami H."/>
        </authorList>
    </citation>
    <scope>NUCLEOTIDE SEQUENCE</scope>
    <source>
        <strain evidence="6">Expedition CK06-06</strain>
    </source>
</reference>
<evidence type="ECO:0000256" key="4">
    <source>
        <dbReference type="ARBA" id="ARBA00023136"/>
    </source>
</evidence>
<keyword evidence="3" id="KW-1133">Transmembrane helix</keyword>
<dbReference type="InterPro" id="IPR028082">
    <property type="entry name" value="Peripla_BP_I"/>
</dbReference>
<evidence type="ECO:0000256" key="1">
    <source>
        <dbReference type="ARBA" id="ARBA00004370"/>
    </source>
</evidence>
<dbReference type="SUPFAM" id="SSF53822">
    <property type="entry name" value="Periplasmic binding protein-like I"/>
    <property type="match status" value="1"/>
</dbReference>
<protein>
    <recommendedName>
        <fullName evidence="5">Receptor ligand binding region domain-containing protein</fullName>
    </recommendedName>
</protein>
<organism evidence="6">
    <name type="scientific">marine sediment metagenome</name>
    <dbReference type="NCBI Taxonomy" id="412755"/>
    <lineage>
        <taxon>unclassified sequences</taxon>
        <taxon>metagenomes</taxon>
        <taxon>ecological metagenomes</taxon>
    </lineage>
</organism>
<evidence type="ECO:0000256" key="2">
    <source>
        <dbReference type="ARBA" id="ARBA00022692"/>
    </source>
</evidence>
<dbReference type="Gene3D" id="3.40.50.2300">
    <property type="match status" value="2"/>
</dbReference>
<accession>X1I2R6</accession>
<dbReference type="CDD" id="cd06346">
    <property type="entry name" value="PBP1_ABC_ligand_binding-like"/>
    <property type="match status" value="1"/>
</dbReference>
<sequence>MVSPSATSPEISDQAWTNWFFRTTPDDALQGHLLAQVVLEKGFIRLATMVQANPYGAGLEKALIEALEEAGWTGKHVVAVHFDPAKRDYRTQLHNIKGSNPDVVLAVTYVEDGIIVFKQALEMGLDEIAWLGCDGNYGDSMFADPKCAEFMEKAIVVGTRAAGPSGTAYDEFAAAYKVATGKEPGIYCDTTYDAVKMIAKAIQKAGVYDGAAVRDALFEVGQKYRGASGIITFDDKGDRVSGIFELWKVEK</sequence>
<name>X1I2R6_9ZZZZ</name>
<evidence type="ECO:0000256" key="3">
    <source>
        <dbReference type="ARBA" id="ARBA00022989"/>
    </source>
</evidence>
<dbReference type="InterPro" id="IPR001828">
    <property type="entry name" value="ANF_lig-bd_rcpt"/>
</dbReference>
<dbReference type="AlphaFoldDB" id="X1I2R6"/>
<gene>
    <name evidence="6" type="ORF">S03H2_54037</name>
</gene>
<dbReference type="GO" id="GO:0016020">
    <property type="term" value="C:membrane"/>
    <property type="evidence" value="ECO:0007669"/>
    <property type="project" value="UniProtKB-SubCell"/>
</dbReference>